<gene>
    <name evidence="6" type="ORF">EFB08_06080</name>
</gene>
<dbReference type="SUPFAM" id="SSF53613">
    <property type="entry name" value="Ribokinase-like"/>
    <property type="match status" value="1"/>
</dbReference>
<feature type="compositionally biased region" description="Polar residues" evidence="4">
    <location>
        <begin position="288"/>
        <end position="298"/>
    </location>
</feature>
<dbReference type="Pfam" id="PF00294">
    <property type="entry name" value="PfkB"/>
    <property type="match status" value="1"/>
</dbReference>
<comment type="similarity">
    <text evidence="1">Belongs to the carbohydrate kinase PfkB family.</text>
</comment>
<dbReference type="RefSeq" id="WP_123126059.1">
    <property type="nucleotide sequence ID" value="NZ_RJJD01000003.1"/>
</dbReference>
<reference evidence="6 7" key="1">
    <citation type="submission" date="2018-11" db="EMBL/GenBank/DDBJ databases">
        <title>Rufibacter latericius sp. nov., isolated from water in Baiyang Lake.</title>
        <authorList>
            <person name="Yang Y."/>
        </authorList>
    </citation>
    <scope>NUCLEOTIDE SEQUENCE [LARGE SCALE GENOMIC DNA]</scope>
    <source>
        <strain evidence="6 7">R-22-1c-1</strain>
    </source>
</reference>
<dbReference type="PANTHER" id="PTHR43085:SF57">
    <property type="entry name" value="CARBOHYDRATE KINASE PFKB DOMAIN-CONTAINING PROTEIN"/>
    <property type="match status" value="1"/>
</dbReference>
<keyword evidence="7" id="KW-1185">Reference proteome</keyword>
<feature type="region of interest" description="Disordered" evidence="4">
    <location>
        <begin position="283"/>
        <end position="305"/>
    </location>
</feature>
<protein>
    <submittedName>
        <fullName evidence="6">Carbohydrate kinase</fullName>
    </submittedName>
</protein>
<proteinExistence type="inferred from homology"/>
<dbReference type="GO" id="GO:0016301">
    <property type="term" value="F:kinase activity"/>
    <property type="evidence" value="ECO:0007669"/>
    <property type="project" value="UniProtKB-KW"/>
</dbReference>
<dbReference type="PANTHER" id="PTHR43085">
    <property type="entry name" value="HEXOKINASE FAMILY MEMBER"/>
    <property type="match status" value="1"/>
</dbReference>
<dbReference type="InterPro" id="IPR050306">
    <property type="entry name" value="PfkB_Carbo_kinase"/>
</dbReference>
<evidence type="ECO:0000256" key="1">
    <source>
        <dbReference type="ARBA" id="ARBA00010688"/>
    </source>
</evidence>
<comment type="caution">
    <text evidence="6">The sequence shown here is derived from an EMBL/GenBank/DDBJ whole genome shotgun (WGS) entry which is preliminary data.</text>
</comment>
<keyword evidence="3 6" id="KW-0418">Kinase</keyword>
<evidence type="ECO:0000256" key="4">
    <source>
        <dbReference type="SAM" id="MobiDB-lite"/>
    </source>
</evidence>
<dbReference type="OrthoDB" id="9813569at2"/>
<feature type="domain" description="Carbohydrate kinase PfkB" evidence="5">
    <location>
        <begin position="20"/>
        <end position="280"/>
    </location>
</feature>
<evidence type="ECO:0000256" key="2">
    <source>
        <dbReference type="ARBA" id="ARBA00022679"/>
    </source>
</evidence>
<evidence type="ECO:0000259" key="5">
    <source>
        <dbReference type="Pfam" id="PF00294"/>
    </source>
</evidence>
<evidence type="ECO:0000256" key="3">
    <source>
        <dbReference type="ARBA" id="ARBA00022777"/>
    </source>
</evidence>
<sequence length="305" mass="33995">MLQKIVCFGETLWDILPSGKLPGGAPMNVAINLRHNGFDPVVLSRVGNDDLGKELISFLEEQKINTEWIQTGQTHLTGVVKANISDRNEVTYKIVEPVAWDYIQYEERIARLISESDVFIYGSLVARSPLSQETLLQYLPLAKTKVFDVNLRPPHYTPERVLALLGLATIVKMNHQELEEICGWLGSAGDFAQKMQAIKDQYELELVIVTRGDEGAAALTREGYFEHEGFQVEVEDTIGSGDAFLATFLTNYFQQKPLSETLERACLIGAYVATQRGATPLYDPQEITPASLTPSKQHSSLHPKS</sequence>
<dbReference type="EMBL" id="RJJD01000003">
    <property type="protein sequence ID" value="RNI29001.1"/>
    <property type="molecule type" value="Genomic_DNA"/>
</dbReference>
<evidence type="ECO:0000313" key="6">
    <source>
        <dbReference type="EMBL" id="RNI29001.1"/>
    </source>
</evidence>
<dbReference type="InterPro" id="IPR011611">
    <property type="entry name" value="PfkB_dom"/>
</dbReference>
<accession>A0A3M9MU01</accession>
<keyword evidence="2" id="KW-0808">Transferase</keyword>
<name>A0A3M9MU01_9BACT</name>
<organism evidence="6 7">
    <name type="scientific">Rufibacter latericius</name>
    <dbReference type="NCBI Taxonomy" id="2487040"/>
    <lineage>
        <taxon>Bacteria</taxon>
        <taxon>Pseudomonadati</taxon>
        <taxon>Bacteroidota</taxon>
        <taxon>Cytophagia</taxon>
        <taxon>Cytophagales</taxon>
        <taxon>Hymenobacteraceae</taxon>
        <taxon>Rufibacter</taxon>
    </lineage>
</organism>
<dbReference type="Proteomes" id="UP000272117">
    <property type="component" value="Unassembled WGS sequence"/>
</dbReference>
<dbReference type="Gene3D" id="3.40.1190.20">
    <property type="match status" value="1"/>
</dbReference>
<dbReference type="InterPro" id="IPR029056">
    <property type="entry name" value="Ribokinase-like"/>
</dbReference>
<dbReference type="AlphaFoldDB" id="A0A3M9MU01"/>
<evidence type="ECO:0000313" key="7">
    <source>
        <dbReference type="Proteomes" id="UP000272117"/>
    </source>
</evidence>
<dbReference type="CDD" id="cd01167">
    <property type="entry name" value="bac_FRK"/>
    <property type="match status" value="1"/>
</dbReference>